<dbReference type="OrthoDB" id="2219189at2"/>
<dbReference type="AlphaFoldDB" id="V8BG34"/>
<dbReference type="Proteomes" id="UP000018716">
    <property type="component" value="Unassembled WGS sequence"/>
</dbReference>
<evidence type="ECO:0000313" key="2">
    <source>
        <dbReference type="Proteomes" id="UP000018716"/>
    </source>
</evidence>
<dbReference type="EMBL" id="AZJD01000001">
    <property type="protein sequence ID" value="ETD14063.1"/>
    <property type="molecule type" value="Genomic_DNA"/>
</dbReference>
<comment type="caution">
    <text evidence="1">The sequence shown here is derived from an EMBL/GenBank/DDBJ whole genome shotgun (WGS) entry which is preliminary data.</text>
</comment>
<gene>
    <name evidence="1" type="ORF">HMPREF1195_00382</name>
</gene>
<sequence>MDYREIIKECVIELESKSFLYLKDTLIADYFDFKFIQDGSITREILAEKITDYFEKVELKNNKKFEKILEFYFNHLENFVAKRVPEKTTRKNKDITSVIVPRTKRYFEKAKQLRALKFNNVRQIIDYNRILMCLLVEIVKQNNKEVTNFDFSTRCLDEMIIIPCMESILEEDLFSIFNKKSQGIIKDKGFYSFEVCSLILSIIFLNKIKDARIIGEYSNE</sequence>
<organism evidence="1 2">
    <name type="scientific">Streptococcus parasanguinis CC87K</name>
    <dbReference type="NCBI Taxonomy" id="1073372"/>
    <lineage>
        <taxon>Bacteria</taxon>
        <taxon>Bacillati</taxon>
        <taxon>Bacillota</taxon>
        <taxon>Bacilli</taxon>
        <taxon>Lactobacillales</taxon>
        <taxon>Streptococcaceae</taxon>
        <taxon>Streptococcus</taxon>
    </lineage>
</organism>
<accession>V8BG34</accession>
<reference evidence="1 2" key="1">
    <citation type="submission" date="2013-10" db="EMBL/GenBank/DDBJ databases">
        <title>The Genome Sequence of Streptococcus parasanguinis CC87K.</title>
        <authorList>
            <consortium name="The Broad Institute Genomics Platform"/>
            <person name="Earl A."/>
            <person name="Allen-Vercoe E."/>
            <person name="Daigneault M."/>
            <person name="Young S.K."/>
            <person name="Zeng Q."/>
            <person name="Gargeya S."/>
            <person name="Fitzgerald M."/>
            <person name="Abouelleil A."/>
            <person name="Alvarado L."/>
            <person name="Chapman S.B."/>
            <person name="Gainer-Dewar J."/>
            <person name="Goldberg J."/>
            <person name="Griggs A."/>
            <person name="Gujja S."/>
            <person name="Hansen M."/>
            <person name="Howarth C."/>
            <person name="Imamovic A."/>
            <person name="Ireland A."/>
            <person name="Larimer J."/>
            <person name="McCowan C."/>
            <person name="Murphy C."/>
            <person name="Pearson M."/>
            <person name="Poon T.W."/>
            <person name="Priest M."/>
            <person name="Roberts A."/>
            <person name="Saif S."/>
            <person name="Shea T."/>
            <person name="Sykes S."/>
            <person name="Wortman J."/>
            <person name="Nusbaum C."/>
            <person name="Birren B."/>
        </authorList>
    </citation>
    <scope>NUCLEOTIDE SEQUENCE [LARGE SCALE GENOMIC DNA]</scope>
    <source>
        <strain evidence="1 2">CC87K</strain>
    </source>
</reference>
<dbReference type="PATRIC" id="fig|1073372.3.peg.393"/>
<keyword evidence="2" id="KW-1185">Reference proteome</keyword>
<dbReference type="RefSeq" id="WP_023917903.1">
    <property type="nucleotide sequence ID" value="NZ_KI669401.1"/>
</dbReference>
<name>V8BG34_STRPA</name>
<proteinExistence type="predicted"/>
<protein>
    <submittedName>
        <fullName evidence="1">Uncharacterized protein</fullName>
    </submittedName>
</protein>
<evidence type="ECO:0000313" key="1">
    <source>
        <dbReference type="EMBL" id="ETD14063.1"/>
    </source>
</evidence>
<dbReference type="HOGENOM" id="CLU_1358949_0_0_9"/>